<dbReference type="Pfam" id="PF23357">
    <property type="entry name" value="DUF7088"/>
    <property type="match status" value="1"/>
</dbReference>
<dbReference type="InterPro" id="IPR055396">
    <property type="entry name" value="DUF7088"/>
</dbReference>
<dbReference type="Proteomes" id="UP000885738">
    <property type="component" value="Unassembled WGS sequence"/>
</dbReference>
<dbReference type="PANTHER" id="PTHR12969">
    <property type="entry name" value="NGD5/OSM-6/IFT52"/>
    <property type="match status" value="1"/>
</dbReference>
<keyword evidence="1" id="KW-0472">Membrane</keyword>
<dbReference type="EMBL" id="DRIH01000085">
    <property type="protein sequence ID" value="HEC67699.1"/>
    <property type="molecule type" value="Genomic_DNA"/>
</dbReference>
<dbReference type="PANTHER" id="PTHR12969:SF7">
    <property type="entry name" value="INTRAFLAGELLAR TRANSPORT PROTEIN 52 HOMOLOG"/>
    <property type="match status" value="1"/>
</dbReference>
<feature type="domain" description="ABC-type uncharacterised transport system" evidence="2">
    <location>
        <begin position="147"/>
        <end position="387"/>
    </location>
</feature>
<feature type="transmembrane region" description="Helical" evidence="1">
    <location>
        <begin position="419"/>
        <end position="441"/>
    </location>
</feature>
<dbReference type="Gene3D" id="3.40.30.10">
    <property type="entry name" value="Glutaredoxin"/>
    <property type="match status" value="1"/>
</dbReference>
<evidence type="ECO:0000313" key="4">
    <source>
        <dbReference type="EMBL" id="HEC67699.1"/>
    </source>
</evidence>
<name>A0A7C1VX40_DESA2</name>
<dbReference type="SUPFAM" id="SSF52317">
    <property type="entry name" value="Class I glutamine amidotransferase-like"/>
    <property type="match status" value="1"/>
</dbReference>
<keyword evidence="1" id="KW-1133">Transmembrane helix</keyword>
<accession>A0A7C1VX40</accession>
<evidence type="ECO:0000256" key="1">
    <source>
        <dbReference type="SAM" id="Phobius"/>
    </source>
</evidence>
<reference evidence="4" key="1">
    <citation type="journal article" date="2020" name="mSystems">
        <title>Genome- and Community-Level Interaction Insights into Carbon Utilization and Element Cycling Functions of Hydrothermarchaeota in Hydrothermal Sediment.</title>
        <authorList>
            <person name="Zhou Z."/>
            <person name="Liu Y."/>
            <person name="Xu W."/>
            <person name="Pan J."/>
            <person name="Luo Z.H."/>
            <person name="Li M."/>
        </authorList>
    </citation>
    <scope>NUCLEOTIDE SEQUENCE [LARGE SCALE GENOMIC DNA]</scope>
    <source>
        <strain evidence="4">HyVt-389</strain>
    </source>
</reference>
<gene>
    <name evidence="4" type="ORF">ENI35_02640</name>
</gene>
<sequence length="446" mass="50598">MKLKRFTYPVQLALYLTIFLGILIVLTLFAQQYHLRFDLTTNKRHTLSPQSIKVLNKLQSSVKVIGFFTTGAEKDKAKDLLEQYAYHSKNFDWTFIDPERHPLEAKKYNIHRYNTLVVQSGQKREQIYEISEEKLTNAIVKVTRKGKKTIYFLKGHGEHDIKDIEKNGYSKLKEILNEKGYEVKPLLLVKQPKIPEDTALLVIAGPQKALLSAEIEAIKTYLNKGGSGLFLLEPETGQELAKLLKEKGIVLDNDIIVDKMSRLFGGDYLIPVVVKYNQNHSVTKGFNLACFFPLARSINIEKNQDKGKRVEILAWTSENSWGEKDLSGLKAGKAIYDEKDIAGPIPVAAASFSEEKNGFKLIVVGDSDFIDNTYLQVSGNKDLALNMINWLTEEQDLITIPPKKTHSKPLVLSSNQAQVLFWLPVIGLPLLVLLSGIVIYWKRRRL</sequence>
<protein>
    <submittedName>
        <fullName evidence="4">Uncharacterized protein</fullName>
    </submittedName>
</protein>
<dbReference type="InterPro" id="IPR019196">
    <property type="entry name" value="ABC_transp_unknown"/>
</dbReference>
<proteinExistence type="predicted"/>
<dbReference type="InterPro" id="IPR029062">
    <property type="entry name" value="Class_I_gatase-like"/>
</dbReference>
<organism evidence="4">
    <name type="scientific">Desulfofervidus auxilii</name>
    <dbReference type="NCBI Taxonomy" id="1621989"/>
    <lineage>
        <taxon>Bacteria</taxon>
        <taxon>Pseudomonadati</taxon>
        <taxon>Thermodesulfobacteriota</taxon>
        <taxon>Candidatus Desulfofervidia</taxon>
        <taxon>Candidatus Desulfofervidales</taxon>
        <taxon>Candidatus Desulfofervidaceae</taxon>
        <taxon>Candidatus Desulfofervidus</taxon>
    </lineage>
</organism>
<comment type="caution">
    <text evidence="4">The sequence shown here is derived from an EMBL/GenBank/DDBJ whole genome shotgun (WGS) entry which is preliminary data.</text>
</comment>
<evidence type="ECO:0000259" key="3">
    <source>
        <dbReference type="Pfam" id="PF23357"/>
    </source>
</evidence>
<feature type="transmembrane region" description="Helical" evidence="1">
    <location>
        <begin position="12"/>
        <end position="30"/>
    </location>
</feature>
<evidence type="ECO:0000259" key="2">
    <source>
        <dbReference type="Pfam" id="PF09822"/>
    </source>
</evidence>
<dbReference type="Pfam" id="PF09822">
    <property type="entry name" value="ABC_transp_aux"/>
    <property type="match status" value="1"/>
</dbReference>
<keyword evidence="1" id="KW-0812">Transmembrane</keyword>
<dbReference type="InterPro" id="IPR039975">
    <property type="entry name" value="IFT52"/>
</dbReference>
<dbReference type="AlphaFoldDB" id="A0A7C1VX40"/>
<feature type="domain" description="DUF7088" evidence="3">
    <location>
        <begin position="42"/>
        <end position="128"/>
    </location>
</feature>